<dbReference type="Gene3D" id="1.10.10.10">
    <property type="entry name" value="Winged helix-like DNA-binding domain superfamily/Winged helix DNA-binding domain"/>
    <property type="match status" value="1"/>
</dbReference>
<name>A0A919SBV0_9ACTN</name>
<dbReference type="GO" id="GO:0003677">
    <property type="term" value="F:DNA binding"/>
    <property type="evidence" value="ECO:0007669"/>
    <property type="project" value="InterPro"/>
</dbReference>
<dbReference type="InterPro" id="IPR014284">
    <property type="entry name" value="RNA_pol_sigma-70_dom"/>
</dbReference>
<sequence length="179" mass="20247">MDEEAFRAFFAANFGDVWAFVRRRVATDEDADDVTADTFAVAWRRRDDLPAGAERMWLFRTGYHVLANFRRGAERRRQLHLRIVSVDPPEVGYEAVADADRELWSALAAVSSSDRELLLMQAWDGLEVADIAAVLQVSAPTVSSRLYKARDRLRRELDRRDRQGRGNVPGGSHGKGSTR</sequence>
<dbReference type="InterPro" id="IPR007627">
    <property type="entry name" value="RNA_pol_sigma70_r2"/>
</dbReference>
<keyword evidence="3" id="KW-0731">Sigma factor</keyword>
<dbReference type="EMBL" id="BOQP01000007">
    <property type="protein sequence ID" value="GIM69750.1"/>
    <property type="molecule type" value="Genomic_DNA"/>
</dbReference>
<dbReference type="InterPro" id="IPR036388">
    <property type="entry name" value="WH-like_DNA-bd_sf"/>
</dbReference>
<evidence type="ECO:0000259" key="6">
    <source>
        <dbReference type="Pfam" id="PF04542"/>
    </source>
</evidence>
<dbReference type="InterPro" id="IPR013249">
    <property type="entry name" value="RNA_pol_sigma70_r4_t2"/>
</dbReference>
<protein>
    <submittedName>
        <fullName evidence="8">Uncharacterized protein</fullName>
    </submittedName>
</protein>
<comment type="caution">
    <text evidence="8">The sequence shown here is derived from an EMBL/GenBank/DDBJ whole genome shotgun (WGS) entry which is preliminary data.</text>
</comment>
<accession>A0A919SBV0</accession>
<keyword evidence="4" id="KW-0804">Transcription</keyword>
<dbReference type="AlphaFoldDB" id="A0A919SBV0"/>
<evidence type="ECO:0000313" key="9">
    <source>
        <dbReference type="Proteomes" id="UP000680865"/>
    </source>
</evidence>
<keyword evidence="9" id="KW-1185">Reference proteome</keyword>
<organism evidence="8 9">
    <name type="scientific">Winogradskya consettensis</name>
    <dbReference type="NCBI Taxonomy" id="113560"/>
    <lineage>
        <taxon>Bacteria</taxon>
        <taxon>Bacillati</taxon>
        <taxon>Actinomycetota</taxon>
        <taxon>Actinomycetes</taxon>
        <taxon>Micromonosporales</taxon>
        <taxon>Micromonosporaceae</taxon>
        <taxon>Winogradskya</taxon>
    </lineage>
</organism>
<dbReference type="GO" id="GO:0016987">
    <property type="term" value="F:sigma factor activity"/>
    <property type="evidence" value="ECO:0007669"/>
    <property type="project" value="UniProtKB-KW"/>
</dbReference>
<feature type="region of interest" description="Disordered" evidence="5">
    <location>
        <begin position="154"/>
        <end position="179"/>
    </location>
</feature>
<evidence type="ECO:0000313" key="8">
    <source>
        <dbReference type="EMBL" id="GIM69750.1"/>
    </source>
</evidence>
<dbReference type="Pfam" id="PF04542">
    <property type="entry name" value="Sigma70_r2"/>
    <property type="match status" value="1"/>
</dbReference>
<comment type="similarity">
    <text evidence="1">Belongs to the sigma-70 factor family. ECF subfamily.</text>
</comment>
<proteinExistence type="inferred from homology"/>
<evidence type="ECO:0000256" key="3">
    <source>
        <dbReference type="ARBA" id="ARBA00023082"/>
    </source>
</evidence>
<dbReference type="InterPro" id="IPR039425">
    <property type="entry name" value="RNA_pol_sigma-70-like"/>
</dbReference>
<evidence type="ECO:0000256" key="5">
    <source>
        <dbReference type="SAM" id="MobiDB-lite"/>
    </source>
</evidence>
<dbReference type="SUPFAM" id="SSF88946">
    <property type="entry name" value="Sigma2 domain of RNA polymerase sigma factors"/>
    <property type="match status" value="1"/>
</dbReference>
<gene>
    <name evidence="8" type="ORF">Aco04nite_16820</name>
</gene>
<feature type="domain" description="RNA polymerase sigma-70 region 2" evidence="6">
    <location>
        <begin position="10"/>
        <end position="75"/>
    </location>
</feature>
<dbReference type="InterPro" id="IPR013324">
    <property type="entry name" value="RNA_pol_sigma_r3/r4-like"/>
</dbReference>
<evidence type="ECO:0000256" key="4">
    <source>
        <dbReference type="ARBA" id="ARBA00023163"/>
    </source>
</evidence>
<evidence type="ECO:0000256" key="1">
    <source>
        <dbReference type="ARBA" id="ARBA00010641"/>
    </source>
</evidence>
<dbReference type="Pfam" id="PF08281">
    <property type="entry name" value="Sigma70_r4_2"/>
    <property type="match status" value="1"/>
</dbReference>
<feature type="compositionally biased region" description="Gly residues" evidence="5">
    <location>
        <begin position="167"/>
        <end position="179"/>
    </location>
</feature>
<dbReference type="PANTHER" id="PTHR43133">
    <property type="entry name" value="RNA POLYMERASE ECF-TYPE SIGMA FACTO"/>
    <property type="match status" value="1"/>
</dbReference>
<evidence type="ECO:0000256" key="2">
    <source>
        <dbReference type="ARBA" id="ARBA00023015"/>
    </source>
</evidence>
<dbReference type="RefSeq" id="WP_212996612.1">
    <property type="nucleotide sequence ID" value="NZ_BAAATW010000005.1"/>
</dbReference>
<dbReference type="InterPro" id="IPR013325">
    <property type="entry name" value="RNA_pol_sigma_r2"/>
</dbReference>
<feature type="domain" description="RNA polymerase sigma factor 70 region 4 type 2" evidence="7">
    <location>
        <begin position="101"/>
        <end position="153"/>
    </location>
</feature>
<dbReference type="GO" id="GO:0006352">
    <property type="term" value="P:DNA-templated transcription initiation"/>
    <property type="evidence" value="ECO:0007669"/>
    <property type="project" value="InterPro"/>
</dbReference>
<reference evidence="8" key="1">
    <citation type="submission" date="2021-03" db="EMBL/GenBank/DDBJ databases">
        <title>Whole genome shotgun sequence of Actinoplanes consettensis NBRC 14913.</title>
        <authorList>
            <person name="Komaki H."/>
            <person name="Tamura T."/>
        </authorList>
    </citation>
    <scope>NUCLEOTIDE SEQUENCE</scope>
    <source>
        <strain evidence="8">NBRC 14913</strain>
    </source>
</reference>
<feature type="compositionally biased region" description="Basic and acidic residues" evidence="5">
    <location>
        <begin position="154"/>
        <end position="164"/>
    </location>
</feature>
<dbReference type="NCBIfam" id="TIGR02937">
    <property type="entry name" value="sigma70-ECF"/>
    <property type="match status" value="1"/>
</dbReference>
<dbReference type="PANTHER" id="PTHR43133:SF25">
    <property type="entry name" value="RNA POLYMERASE SIGMA FACTOR RFAY-RELATED"/>
    <property type="match status" value="1"/>
</dbReference>
<dbReference type="SUPFAM" id="SSF88659">
    <property type="entry name" value="Sigma3 and sigma4 domains of RNA polymerase sigma factors"/>
    <property type="match status" value="1"/>
</dbReference>
<dbReference type="Gene3D" id="1.10.1740.10">
    <property type="match status" value="1"/>
</dbReference>
<evidence type="ECO:0000259" key="7">
    <source>
        <dbReference type="Pfam" id="PF08281"/>
    </source>
</evidence>
<keyword evidence="2" id="KW-0805">Transcription regulation</keyword>
<dbReference type="Proteomes" id="UP000680865">
    <property type="component" value="Unassembled WGS sequence"/>
</dbReference>